<dbReference type="AlphaFoldDB" id="A0A6J6YL73"/>
<name>A0A6J6YL73_9ZZZZ</name>
<accession>A0A6J6YL73</accession>
<sequence length="56" mass="6150">MAEELVSQLRSSQIKLANEQARYEIAFRQDLAKLAEQVKRSIEAAAAAAASDDDDL</sequence>
<evidence type="ECO:0000313" key="1">
    <source>
        <dbReference type="EMBL" id="CAB4810291.1"/>
    </source>
</evidence>
<protein>
    <submittedName>
        <fullName evidence="1">Unannotated protein</fullName>
    </submittedName>
</protein>
<gene>
    <name evidence="1" type="ORF">UFOPK2992_01531</name>
</gene>
<organism evidence="1">
    <name type="scientific">freshwater metagenome</name>
    <dbReference type="NCBI Taxonomy" id="449393"/>
    <lineage>
        <taxon>unclassified sequences</taxon>
        <taxon>metagenomes</taxon>
        <taxon>ecological metagenomes</taxon>
    </lineage>
</organism>
<reference evidence="1" key="1">
    <citation type="submission" date="2020-05" db="EMBL/GenBank/DDBJ databases">
        <authorList>
            <person name="Chiriac C."/>
            <person name="Salcher M."/>
            <person name="Ghai R."/>
            <person name="Kavagutti S V."/>
        </authorList>
    </citation>
    <scope>NUCLEOTIDE SEQUENCE</scope>
</reference>
<dbReference type="EMBL" id="CAFAAI010000295">
    <property type="protein sequence ID" value="CAB4810291.1"/>
    <property type="molecule type" value="Genomic_DNA"/>
</dbReference>
<proteinExistence type="predicted"/>